<dbReference type="Pfam" id="PF00823">
    <property type="entry name" value="PPE"/>
    <property type="match status" value="1"/>
</dbReference>
<sequence length="486" mass="47907">MSFLALPPEVNSGLILAGAGSQPMLAAATAWSGLSDELFTAADSFGSIVAGLTAAAWQGPAAAAMAATALPFRNWLSAVAAEAGQAAGQANTMTALIETVRSAVVPPVMLAANRSELVSLALSNLFGQNAPSIATVEAAYEHMWAADVSAMSAYHAGAAAVASALTPFAEPMINFSAGVANSGSGNIGNANLGIFNVGSGDVGDLNLGAGNAGSTNIGFGNLGTDNRGVGNVGVGNVGFGNSGLGMTAALSNIGFGNTGSNNVGFGNSGVGNIGFGNTGPFTIPGLTIDELGFRVPLSGSTAPFTITGFSVDSLGVSLPLQGSTDPFVIRGFTIPRFDLSLPLHGSTGDVTIPGFTIPGFPLHVSLAGGLGSIEVPITIAGGPGYGNSTTAPSSGFFNSGAGSTSGVGNIGSAISGFWNQVPDSLPGGLSGYYNVGQLTSGLLNVGNTVSGVYNTSALSLLAQAFDSGVSNIGRQLSGYFFTGSRA</sequence>
<comment type="caution">
    <text evidence="3">The sequence shown here is derived from an EMBL/GenBank/DDBJ whole genome shotgun (WGS) entry which is preliminary data.</text>
</comment>
<dbReference type="AlphaFoldDB" id="A0A1A6BAV3"/>
<dbReference type="Gene3D" id="1.20.1260.20">
    <property type="entry name" value="PPE superfamily"/>
    <property type="match status" value="1"/>
</dbReference>
<dbReference type="InterPro" id="IPR038332">
    <property type="entry name" value="PPE_sf"/>
</dbReference>
<dbReference type="OrthoDB" id="4753213at2"/>
<evidence type="ECO:0000256" key="1">
    <source>
        <dbReference type="ARBA" id="ARBA00010652"/>
    </source>
</evidence>
<dbReference type="EMBL" id="MAEM01000450">
    <property type="protein sequence ID" value="OBR99415.1"/>
    <property type="molecule type" value="Genomic_DNA"/>
</dbReference>
<organism evidence="3 4">
    <name type="scientific">Mycobacterium gordonae</name>
    <dbReference type="NCBI Taxonomy" id="1778"/>
    <lineage>
        <taxon>Bacteria</taxon>
        <taxon>Bacillati</taxon>
        <taxon>Actinomycetota</taxon>
        <taxon>Actinomycetes</taxon>
        <taxon>Mycobacteriales</taxon>
        <taxon>Mycobacteriaceae</taxon>
        <taxon>Mycobacterium</taxon>
    </lineage>
</organism>
<dbReference type="FunFam" id="1.20.1260.20:FF:000001">
    <property type="entry name" value="PPE family protein PPE41"/>
    <property type="match status" value="1"/>
</dbReference>
<dbReference type="PANTHER" id="PTHR46766:SF1">
    <property type="entry name" value="GLUTAMINE-RICH PROTEIN 2"/>
    <property type="match status" value="1"/>
</dbReference>
<comment type="similarity">
    <text evidence="1">Belongs to the mycobacterial PPE family.</text>
</comment>
<dbReference type="InterPro" id="IPR000030">
    <property type="entry name" value="PPE_dom"/>
</dbReference>
<proteinExistence type="inferred from homology"/>
<evidence type="ECO:0000313" key="4">
    <source>
        <dbReference type="Proteomes" id="UP000093757"/>
    </source>
</evidence>
<dbReference type="RefSeq" id="WP_065136159.1">
    <property type="nucleotide sequence ID" value="NZ_MAEM01000450.1"/>
</dbReference>
<gene>
    <name evidence="3" type="ORF">A9W98_30145</name>
</gene>
<dbReference type="PANTHER" id="PTHR46766">
    <property type="entry name" value="GLUTAMINE-RICH PROTEIN 2"/>
    <property type="match status" value="1"/>
</dbReference>
<accession>A0A1A6BAV3</accession>
<dbReference type="InterPro" id="IPR002989">
    <property type="entry name" value="Mycobac_pentapep"/>
</dbReference>
<dbReference type="GO" id="GO:0052572">
    <property type="term" value="P:response to host immune response"/>
    <property type="evidence" value="ECO:0007669"/>
    <property type="project" value="TreeGrafter"/>
</dbReference>
<dbReference type="Proteomes" id="UP000093757">
    <property type="component" value="Unassembled WGS sequence"/>
</dbReference>
<feature type="domain" description="PPE" evidence="2">
    <location>
        <begin position="3"/>
        <end position="166"/>
    </location>
</feature>
<evidence type="ECO:0000313" key="3">
    <source>
        <dbReference type="EMBL" id="OBR99415.1"/>
    </source>
</evidence>
<name>A0A1A6BAV3_MYCGO</name>
<evidence type="ECO:0000259" key="2">
    <source>
        <dbReference type="Pfam" id="PF00823"/>
    </source>
</evidence>
<reference evidence="3 4" key="1">
    <citation type="submission" date="2016-06" db="EMBL/GenBank/DDBJ databases">
        <authorList>
            <person name="Kjaerup R.B."/>
            <person name="Dalgaard T.S."/>
            <person name="Juul-Madsen H.R."/>
        </authorList>
    </citation>
    <scope>NUCLEOTIDE SEQUENCE [LARGE SCALE GENOMIC DNA]</scope>
    <source>
        <strain evidence="3 4">1245752.6</strain>
    </source>
</reference>
<dbReference type="Pfam" id="PF01469">
    <property type="entry name" value="Pentapeptide_2"/>
    <property type="match status" value="2"/>
</dbReference>
<protein>
    <recommendedName>
        <fullName evidence="2">PPE domain-containing protein</fullName>
    </recommendedName>
</protein>
<dbReference type="SUPFAM" id="SSF140459">
    <property type="entry name" value="PE/PPE dimer-like"/>
    <property type="match status" value="1"/>
</dbReference>